<keyword evidence="3" id="KW-1185">Reference proteome</keyword>
<dbReference type="AlphaFoldDB" id="A0AAE0H0T5"/>
<accession>A0AAE0H0T5</accession>
<evidence type="ECO:0000313" key="3">
    <source>
        <dbReference type="Proteomes" id="UP001190700"/>
    </source>
</evidence>
<feature type="compositionally biased region" description="Acidic residues" evidence="1">
    <location>
        <begin position="16"/>
        <end position="25"/>
    </location>
</feature>
<dbReference type="Proteomes" id="UP001190700">
    <property type="component" value="Unassembled WGS sequence"/>
</dbReference>
<evidence type="ECO:0000313" key="2">
    <source>
        <dbReference type="EMBL" id="KAK3287730.1"/>
    </source>
</evidence>
<dbReference type="EMBL" id="LGRX02000757">
    <property type="protein sequence ID" value="KAK3287730.1"/>
    <property type="molecule type" value="Genomic_DNA"/>
</dbReference>
<name>A0AAE0H0T5_9CHLO</name>
<gene>
    <name evidence="2" type="ORF">CYMTET_4769</name>
</gene>
<feature type="region of interest" description="Disordered" evidence="1">
    <location>
        <begin position="1"/>
        <end position="26"/>
    </location>
</feature>
<proteinExistence type="predicted"/>
<reference evidence="2 3" key="1">
    <citation type="journal article" date="2015" name="Genome Biol. Evol.">
        <title>Comparative Genomics of a Bacterivorous Green Alga Reveals Evolutionary Causalities and Consequences of Phago-Mixotrophic Mode of Nutrition.</title>
        <authorList>
            <person name="Burns J.A."/>
            <person name="Paasch A."/>
            <person name="Narechania A."/>
            <person name="Kim E."/>
        </authorList>
    </citation>
    <scope>NUCLEOTIDE SEQUENCE [LARGE SCALE GENOMIC DNA]</scope>
    <source>
        <strain evidence="2 3">PLY_AMNH</strain>
    </source>
</reference>
<sequence length="315" mass="36170">MRSGKVKKLKGKTDEDSPSDLPSEESSERIQFILRIEEPPFTRADCFLHLIRTASKLTLDHRKEQSLLHWAQFVKNPSMPLEFQKISNVRQLVNEIMEERGSLEILQDQGAMDYLKKGRGAIPLLFEIAKGLLCLDMSKRAKNQSKDSFEVYLATILKGVPQLKARKKHKFEGEDPRCLVGEFQRFLLKHLREHVVGKVPMPAYMADNATRMLLEVWRGMSAETVSYHDVFLMFTNIGELLQRWKHLKPSQLGANKDVVPRILTLVAMFCRKGVELFPQLTSHAVVRLTKALLTNLRKGLQLELSQWGKLHVSLM</sequence>
<organism evidence="2 3">
    <name type="scientific">Cymbomonas tetramitiformis</name>
    <dbReference type="NCBI Taxonomy" id="36881"/>
    <lineage>
        <taxon>Eukaryota</taxon>
        <taxon>Viridiplantae</taxon>
        <taxon>Chlorophyta</taxon>
        <taxon>Pyramimonadophyceae</taxon>
        <taxon>Pyramimonadales</taxon>
        <taxon>Pyramimonadaceae</taxon>
        <taxon>Cymbomonas</taxon>
    </lineage>
</organism>
<feature type="compositionally biased region" description="Basic residues" evidence="1">
    <location>
        <begin position="1"/>
        <end position="10"/>
    </location>
</feature>
<protein>
    <submittedName>
        <fullName evidence="2">Uncharacterized protein</fullName>
    </submittedName>
</protein>
<comment type="caution">
    <text evidence="2">The sequence shown here is derived from an EMBL/GenBank/DDBJ whole genome shotgun (WGS) entry which is preliminary data.</text>
</comment>
<evidence type="ECO:0000256" key="1">
    <source>
        <dbReference type="SAM" id="MobiDB-lite"/>
    </source>
</evidence>